<evidence type="ECO:0000256" key="2">
    <source>
        <dbReference type="SAM" id="MobiDB-lite"/>
    </source>
</evidence>
<proteinExistence type="inferred from homology"/>
<dbReference type="InterPro" id="IPR011322">
    <property type="entry name" value="N-reg_PII-like_a/b"/>
</dbReference>
<comment type="similarity">
    <text evidence="1">Belongs to the UPF0166 family.</text>
</comment>
<evidence type="ECO:0000256" key="1">
    <source>
        <dbReference type="ARBA" id="ARBA00010554"/>
    </source>
</evidence>
<dbReference type="RefSeq" id="WP_074301023.1">
    <property type="nucleotide sequence ID" value="NZ_FSRU01000002.1"/>
</dbReference>
<name>A0A1N6L600_9BURK</name>
<dbReference type="Gene3D" id="3.30.70.120">
    <property type="match status" value="1"/>
</dbReference>
<dbReference type="InterPro" id="IPR015867">
    <property type="entry name" value="N-reg_PII/ATP_PRibTrfase_C"/>
</dbReference>
<organism evidence="3 4">
    <name type="scientific">Paraburkholderia phenazinium</name>
    <dbReference type="NCBI Taxonomy" id="60549"/>
    <lineage>
        <taxon>Bacteria</taxon>
        <taxon>Pseudomonadati</taxon>
        <taxon>Pseudomonadota</taxon>
        <taxon>Betaproteobacteria</taxon>
        <taxon>Burkholderiales</taxon>
        <taxon>Burkholderiaceae</taxon>
        <taxon>Paraburkholderia</taxon>
    </lineage>
</organism>
<evidence type="ECO:0000313" key="4">
    <source>
        <dbReference type="Proteomes" id="UP000185151"/>
    </source>
</evidence>
<dbReference type="Pfam" id="PF02641">
    <property type="entry name" value="DUF190"/>
    <property type="match status" value="1"/>
</dbReference>
<dbReference type="OrthoDB" id="5339790at2"/>
<evidence type="ECO:0000313" key="3">
    <source>
        <dbReference type="EMBL" id="SIO64173.1"/>
    </source>
</evidence>
<keyword evidence="4" id="KW-1185">Reference proteome</keyword>
<dbReference type="SUPFAM" id="SSF54913">
    <property type="entry name" value="GlnB-like"/>
    <property type="match status" value="1"/>
</dbReference>
<accession>A0A1N6L600</accession>
<dbReference type="EMBL" id="FSRU01000002">
    <property type="protein sequence ID" value="SIO64173.1"/>
    <property type="molecule type" value="Genomic_DNA"/>
</dbReference>
<feature type="region of interest" description="Disordered" evidence="2">
    <location>
        <begin position="103"/>
        <end position="129"/>
    </location>
</feature>
<sequence length="129" mass="14439">MNGYQLTFYTEKNRKHGHHTVCEWLLLQVRALGIHGATVINCAEGIGHAGAHHAAHMLKLTDQPLQIILAVTEEEAERLLEIVRAERVHVFYVRSPVEFGIIADDPPDKPSRHATLFGRSSRQPPDPHG</sequence>
<dbReference type="InterPro" id="IPR003793">
    <property type="entry name" value="UPF0166"/>
</dbReference>
<gene>
    <name evidence="3" type="ORF">SAMN05444165_6144</name>
</gene>
<protein>
    <submittedName>
        <fullName evidence="3">PII-like signaling protein</fullName>
    </submittedName>
</protein>
<dbReference type="AlphaFoldDB" id="A0A1N6L600"/>
<dbReference type="Proteomes" id="UP000185151">
    <property type="component" value="Unassembled WGS sequence"/>
</dbReference>
<reference evidence="3 4" key="1">
    <citation type="submission" date="2016-11" db="EMBL/GenBank/DDBJ databases">
        <authorList>
            <person name="Jaros S."/>
            <person name="Januszkiewicz K."/>
            <person name="Wedrychowicz H."/>
        </authorList>
    </citation>
    <scope>NUCLEOTIDE SEQUENCE [LARGE SCALE GENOMIC DNA]</scope>
    <source>
        <strain evidence="3 4">GAS95</strain>
    </source>
</reference>